<gene>
    <name evidence="17" type="ORF">C0Q70_14851</name>
</gene>
<organism evidence="17 18">
    <name type="scientific">Pomacea canaliculata</name>
    <name type="common">Golden apple snail</name>
    <dbReference type="NCBI Taxonomy" id="400727"/>
    <lineage>
        <taxon>Eukaryota</taxon>
        <taxon>Metazoa</taxon>
        <taxon>Spiralia</taxon>
        <taxon>Lophotrochozoa</taxon>
        <taxon>Mollusca</taxon>
        <taxon>Gastropoda</taxon>
        <taxon>Caenogastropoda</taxon>
        <taxon>Architaenioglossa</taxon>
        <taxon>Ampullarioidea</taxon>
        <taxon>Ampullariidae</taxon>
        <taxon>Pomacea</taxon>
    </lineage>
</organism>
<keyword evidence="13" id="KW-0943">RNA-mediated gene silencing</keyword>
<accession>A0A2T7NT63</accession>
<dbReference type="Proteomes" id="UP000245119">
    <property type="component" value="Linkage Group LG9"/>
</dbReference>
<dbReference type="InterPro" id="IPR036236">
    <property type="entry name" value="Znf_C2H2_sf"/>
</dbReference>
<feature type="region of interest" description="Disordered" evidence="15">
    <location>
        <begin position="1"/>
        <end position="25"/>
    </location>
</feature>
<dbReference type="InterPro" id="IPR041677">
    <property type="entry name" value="DNA2/NAM7_AAA_11"/>
</dbReference>
<protein>
    <recommendedName>
        <fullName evidence="3">RNA helicase</fullName>
        <ecNumber evidence="3">3.6.4.13</ecNumber>
    </recommendedName>
</protein>
<keyword evidence="5" id="KW-0479">Metal-binding</keyword>
<dbReference type="Pfam" id="PF13086">
    <property type="entry name" value="AAA_11"/>
    <property type="match status" value="2"/>
</dbReference>
<dbReference type="InterPro" id="IPR022755">
    <property type="entry name" value="Znf_C2H2_jaz"/>
</dbReference>
<dbReference type="InterPro" id="IPR047187">
    <property type="entry name" value="SF1_C_Upf1"/>
</dbReference>
<proteinExistence type="inferred from homology"/>
<keyword evidence="10" id="KW-0862">Zinc</keyword>
<dbReference type="GO" id="GO:0032574">
    <property type="term" value="F:5'-3' RNA helicase activity"/>
    <property type="evidence" value="ECO:0007669"/>
    <property type="project" value="InterPro"/>
</dbReference>
<dbReference type="InterPro" id="IPR041679">
    <property type="entry name" value="DNA2/NAM7-like_C"/>
</dbReference>
<dbReference type="GO" id="GO:0008270">
    <property type="term" value="F:zinc ion binding"/>
    <property type="evidence" value="ECO:0007669"/>
    <property type="project" value="UniProtKB-KW"/>
</dbReference>
<keyword evidence="9" id="KW-0347">Helicase</keyword>
<dbReference type="OrthoDB" id="6513042at2759"/>
<evidence type="ECO:0000256" key="2">
    <source>
        <dbReference type="ARBA" id="ARBA00005601"/>
    </source>
</evidence>
<dbReference type="Pfam" id="PF21634">
    <property type="entry name" value="MOV-10_beta-barrel"/>
    <property type="match status" value="1"/>
</dbReference>
<reference evidence="17 18" key="1">
    <citation type="submission" date="2018-04" db="EMBL/GenBank/DDBJ databases">
        <title>The genome of golden apple snail Pomacea canaliculata provides insight into stress tolerance and invasive adaptation.</title>
        <authorList>
            <person name="Liu C."/>
            <person name="Liu B."/>
            <person name="Ren Y."/>
            <person name="Zhang Y."/>
            <person name="Wang H."/>
            <person name="Li S."/>
            <person name="Jiang F."/>
            <person name="Yin L."/>
            <person name="Zhang G."/>
            <person name="Qian W."/>
            <person name="Fan W."/>
        </authorList>
    </citation>
    <scope>NUCLEOTIDE SEQUENCE [LARGE SCALE GENOMIC DNA]</scope>
    <source>
        <strain evidence="17">SZHN2017</strain>
        <tissue evidence="17">Muscle</tissue>
    </source>
</reference>
<dbReference type="CDD" id="cd18808">
    <property type="entry name" value="SF1_C_Upf1"/>
    <property type="match status" value="1"/>
</dbReference>
<dbReference type="Pfam" id="PF13087">
    <property type="entry name" value="AAA_12"/>
    <property type="match status" value="1"/>
</dbReference>
<dbReference type="GO" id="GO:0005524">
    <property type="term" value="F:ATP binding"/>
    <property type="evidence" value="ECO:0007669"/>
    <property type="project" value="UniProtKB-KW"/>
</dbReference>
<evidence type="ECO:0000256" key="14">
    <source>
        <dbReference type="ARBA" id="ARBA00047984"/>
    </source>
</evidence>
<comment type="similarity">
    <text evidence="2">Belongs to the DNA2/NAM7 helicase family. SDE3 subfamily.</text>
</comment>
<name>A0A2T7NT63_POMCA</name>
<evidence type="ECO:0000256" key="6">
    <source>
        <dbReference type="ARBA" id="ARBA00022741"/>
    </source>
</evidence>
<evidence type="ECO:0000256" key="8">
    <source>
        <dbReference type="ARBA" id="ARBA00022801"/>
    </source>
</evidence>
<dbReference type="EC" id="3.6.4.13" evidence="3"/>
<keyword evidence="6" id="KW-0547">Nucleotide-binding</keyword>
<comment type="caution">
    <text evidence="17">The sequence shown here is derived from an EMBL/GenBank/DDBJ whole genome shotgun (WGS) entry which is preliminary data.</text>
</comment>
<dbReference type="InterPro" id="IPR026122">
    <property type="entry name" value="MOV-10/SDE3_DEXXQ/H-box"/>
</dbReference>
<dbReference type="GO" id="GO:0016787">
    <property type="term" value="F:hydrolase activity"/>
    <property type="evidence" value="ECO:0007669"/>
    <property type="project" value="UniProtKB-KW"/>
</dbReference>
<dbReference type="GO" id="GO:0031047">
    <property type="term" value="P:regulatory ncRNA-mediated gene silencing"/>
    <property type="evidence" value="ECO:0007669"/>
    <property type="project" value="UniProtKB-KW"/>
</dbReference>
<keyword evidence="18" id="KW-1185">Reference proteome</keyword>
<dbReference type="InterPro" id="IPR013087">
    <property type="entry name" value="Znf_C2H2_type"/>
</dbReference>
<evidence type="ECO:0000256" key="15">
    <source>
        <dbReference type="SAM" id="MobiDB-lite"/>
    </source>
</evidence>
<evidence type="ECO:0000256" key="3">
    <source>
        <dbReference type="ARBA" id="ARBA00012552"/>
    </source>
</evidence>
<sequence length="757" mass="85513">MEHSYVVDQHLNKKRGKNTTDDDSRSSIKKQIFCSTCKMEFASQEDLQKHMETKRHKYAGHLSQNSSQKDDASQPLSDILVECKDQGVKMSADNRQFSVKVELGVKKTVTLKVTNQSSQLTFKLLSWGDLASERDYFQYIQPSQMCLSPGDEGTLQLKVCVSQVPGLAENRPSVLRGDHILARILDKDGQIGTEEYQGFVHDVEQTRLVLGFHKNLLNIFQNDLEFHVQFVLNRMPLLLQHRAIETAEEEEQDMESLLFPSYDVVGVWGTFHDPAQPLSFYSVNPAPNKEQDCAIRHIVAGTSRPAPYIVFGPPGTGKTYTIVEAIKQVVKCFPHARILACAPSNSAADNIAERLYEHLDKDVLLRMNAASRNRRTIPQKLLDICNEDKSGHTIFPGKETLQKKRVIVCTLITAGRLASACFPPEHFTHVFIDEVSQATEPESLVPVINILSMTNRDKGGQLVLAGDPKQLGPVLHSPLARQFNLDESLMERLMRTLEPYKRFSKPKDGQYYDVRVLTKLVKNYRSHPEILIVPNKLFYDGELEPFADKSSREQLCGWDGLPNKKAPVVFHAVIGEDMQEAGSPSFFNPQEVSVVISYITKLVGMKISPQQKIEARDIGIISPYKKQVQKIRSQLTKLNIDDIMVGSVEEFQGREKKIIIISSVRSQPKFMQTDLKFRLGFLTNPKRFNVALTRAKALLVVIGNPTILSCDHNWRTFITYCNEMGYVREPQLMTAMNEEYMENQPGSQSAPSATQSL</sequence>
<dbReference type="SUPFAM" id="SSF52540">
    <property type="entry name" value="P-loop containing nucleoside triphosphate hydrolases"/>
    <property type="match status" value="1"/>
</dbReference>
<evidence type="ECO:0000256" key="12">
    <source>
        <dbReference type="ARBA" id="ARBA00022884"/>
    </source>
</evidence>
<comment type="subcellular location">
    <subcellularLocation>
        <location evidence="1">Cytoplasm</location>
        <location evidence="1">Cytoplasmic ribonucleoprotein granule</location>
    </subcellularLocation>
</comment>
<dbReference type="SUPFAM" id="SSF57667">
    <property type="entry name" value="beta-beta-alpha zinc fingers"/>
    <property type="match status" value="1"/>
</dbReference>
<keyword evidence="4" id="KW-0963">Cytoplasm</keyword>
<keyword evidence="8" id="KW-0378">Hydrolase</keyword>
<keyword evidence="11" id="KW-0067">ATP-binding</keyword>
<dbReference type="PANTHER" id="PTHR45418">
    <property type="entry name" value="CANCER/TESTIS ANTIGEN 55"/>
    <property type="match status" value="1"/>
</dbReference>
<dbReference type="InterPro" id="IPR027417">
    <property type="entry name" value="P-loop_NTPase"/>
</dbReference>
<evidence type="ECO:0000313" key="17">
    <source>
        <dbReference type="EMBL" id="PVD24370.1"/>
    </source>
</evidence>
<evidence type="ECO:0000256" key="9">
    <source>
        <dbReference type="ARBA" id="ARBA00022806"/>
    </source>
</evidence>
<evidence type="ECO:0000256" key="7">
    <source>
        <dbReference type="ARBA" id="ARBA00022771"/>
    </source>
</evidence>
<dbReference type="STRING" id="400727.A0A2T7NT63"/>
<comment type="catalytic activity">
    <reaction evidence="14">
        <text>ATP + H2O = ADP + phosphate + H(+)</text>
        <dbReference type="Rhea" id="RHEA:13065"/>
        <dbReference type="ChEBI" id="CHEBI:15377"/>
        <dbReference type="ChEBI" id="CHEBI:15378"/>
        <dbReference type="ChEBI" id="CHEBI:30616"/>
        <dbReference type="ChEBI" id="CHEBI:43474"/>
        <dbReference type="ChEBI" id="CHEBI:456216"/>
        <dbReference type="EC" id="3.6.4.13"/>
    </reaction>
</comment>
<dbReference type="Gene3D" id="3.40.50.300">
    <property type="entry name" value="P-loop containing nucleotide triphosphate hydrolases"/>
    <property type="match status" value="2"/>
</dbReference>
<evidence type="ECO:0000313" key="18">
    <source>
        <dbReference type="Proteomes" id="UP000245119"/>
    </source>
</evidence>
<keyword evidence="7" id="KW-0863">Zinc-finger</keyword>
<evidence type="ECO:0000256" key="11">
    <source>
        <dbReference type="ARBA" id="ARBA00022840"/>
    </source>
</evidence>
<dbReference type="GO" id="GO:0003723">
    <property type="term" value="F:RNA binding"/>
    <property type="evidence" value="ECO:0007669"/>
    <property type="project" value="UniProtKB-KW"/>
</dbReference>
<feature type="domain" description="C2H2-type" evidence="16">
    <location>
        <begin position="34"/>
        <end position="56"/>
    </location>
</feature>
<evidence type="ECO:0000256" key="1">
    <source>
        <dbReference type="ARBA" id="ARBA00004331"/>
    </source>
</evidence>
<dbReference type="EMBL" id="PZQS01000009">
    <property type="protein sequence ID" value="PVD24370.1"/>
    <property type="molecule type" value="Genomic_DNA"/>
</dbReference>
<evidence type="ECO:0000256" key="13">
    <source>
        <dbReference type="ARBA" id="ARBA00023158"/>
    </source>
</evidence>
<dbReference type="PROSITE" id="PS00028">
    <property type="entry name" value="ZINC_FINGER_C2H2_1"/>
    <property type="match status" value="1"/>
</dbReference>
<evidence type="ECO:0000256" key="10">
    <source>
        <dbReference type="ARBA" id="ARBA00022833"/>
    </source>
</evidence>
<dbReference type="Gene3D" id="3.30.160.60">
    <property type="entry name" value="Classic Zinc Finger"/>
    <property type="match status" value="1"/>
</dbReference>
<dbReference type="InterPro" id="IPR049080">
    <property type="entry name" value="MOV-10-like_beta-barrel"/>
</dbReference>
<dbReference type="PANTHER" id="PTHR45418:SF1">
    <property type="entry name" value="CANCER_TESTIS ANTIGEN 55"/>
    <property type="match status" value="1"/>
</dbReference>
<keyword evidence="12" id="KW-0694">RNA-binding</keyword>
<dbReference type="FunFam" id="3.40.50.300:FF:000608">
    <property type="entry name" value="Mov10 RISC complex RNA helicase"/>
    <property type="match status" value="1"/>
</dbReference>
<dbReference type="GO" id="GO:0036464">
    <property type="term" value="C:cytoplasmic ribonucleoprotein granule"/>
    <property type="evidence" value="ECO:0007669"/>
    <property type="project" value="UniProtKB-SubCell"/>
</dbReference>
<dbReference type="AlphaFoldDB" id="A0A2T7NT63"/>
<evidence type="ECO:0000259" key="16">
    <source>
        <dbReference type="PROSITE" id="PS00028"/>
    </source>
</evidence>
<evidence type="ECO:0000256" key="5">
    <source>
        <dbReference type="ARBA" id="ARBA00022723"/>
    </source>
</evidence>
<dbReference type="CDD" id="cd18038">
    <property type="entry name" value="DEXXQc_Helz-like"/>
    <property type="match status" value="1"/>
</dbReference>
<evidence type="ECO:0000256" key="4">
    <source>
        <dbReference type="ARBA" id="ARBA00022490"/>
    </source>
</evidence>
<dbReference type="Pfam" id="PF12171">
    <property type="entry name" value="zf-C2H2_jaz"/>
    <property type="match status" value="1"/>
</dbReference>